<feature type="transmembrane region" description="Helical" evidence="1">
    <location>
        <begin position="74"/>
        <end position="92"/>
    </location>
</feature>
<dbReference type="EMBL" id="BMJJ01000008">
    <property type="protein sequence ID" value="GGD26591.1"/>
    <property type="molecule type" value="Genomic_DNA"/>
</dbReference>
<keyword evidence="1" id="KW-0812">Transmembrane</keyword>
<evidence type="ECO:0008006" key="4">
    <source>
        <dbReference type="Google" id="ProtNLM"/>
    </source>
</evidence>
<accession>A0A917DCI8</accession>
<reference evidence="2" key="2">
    <citation type="submission" date="2020-09" db="EMBL/GenBank/DDBJ databases">
        <authorList>
            <person name="Sun Q."/>
            <person name="Zhou Y."/>
        </authorList>
    </citation>
    <scope>NUCLEOTIDE SEQUENCE</scope>
    <source>
        <strain evidence="2">CGMCC 1.15493</strain>
    </source>
</reference>
<evidence type="ECO:0000256" key="1">
    <source>
        <dbReference type="SAM" id="Phobius"/>
    </source>
</evidence>
<proteinExistence type="predicted"/>
<keyword evidence="3" id="KW-1185">Reference proteome</keyword>
<name>A0A917DCI8_9HYPH</name>
<dbReference type="RefSeq" id="WP_188852532.1">
    <property type="nucleotide sequence ID" value="NZ_BMJJ01000008.1"/>
</dbReference>
<sequence length="95" mass="10496">MKTTQAELEDQITALRDELATLTKSLSRRGSAAFEDLEGRASDLYGYVQDRGPEVARELRKQARQIERTARDNPVASIALGAVVLLVIGALLRRD</sequence>
<dbReference type="AlphaFoldDB" id="A0A917DCI8"/>
<gene>
    <name evidence="2" type="ORF">GCM10011335_32110</name>
</gene>
<organism evidence="2 3">
    <name type="scientific">Aureimonas glaciei</name>
    <dbReference type="NCBI Taxonomy" id="1776957"/>
    <lineage>
        <taxon>Bacteria</taxon>
        <taxon>Pseudomonadati</taxon>
        <taxon>Pseudomonadota</taxon>
        <taxon>Alphaproteobacteria</taxon>
        <taxon>Hyphomicrobiales</taxon>
        <taxon>Aurantimonadaceae</taxon>
        <taxon>Aureimonas</taxon>
    </lineage>
</organism>
<keyword evidence="1" id="KW-1133">Transmembrane helix</keyword>
<evidence type="ECO:0000313" key="2">
    <source>
        <dbReference type="EMBL" id="GGD26591.1"/>
    </source>
</evidence>
<keyword evidence="1" id="KW-0472">Membrane</keyword>
<protein>
    <recommendedName>
        <fullName evidence="4">DUF883 domain-containing protein</fullName>
    </recommendedName>
</protein>
<evidence type="ECO:0000313" key="3">
    <source>
        <dbReference type="Proteomes" id="UP000613160"/>
    </source>
</evidence>
<dbReference type="Proteomes" id="UP000613160">
    <property type="component" value="Unassembled WGS sequence"/>
</dbReference>
<reference evidence="2" key="1">
    <citation type="journal article" date="2014" name="Int. J. Syst. Evol. Microbiol.">
        <title>Complete genome sequence of Corynebacterium casei LMG S-19264T (=DSM 44701T), isolated from a smear-ripened cheese.</title>
        <authorList>
            <consortium name="US DOE Joint Genome Institute (JGI-PGF)"/>
            <person name="Walter F."/>
            <person name="Albersmeier A."/>
            <person name="Kalinowski J."/>
            <person name="Ruckert C."/>
        </authorList>
    </citation>
    <scope>NUCLEOTIDE SEQUENCE</scope>
    <source>
        <strain evidence="2">CGMCC 1.15493</strain>
    </source>
</reference>
<comment type="caution">
    <text evidence="2">The sequence shown here is derived from an EMBL/GenBank/DDBJ whole genome shotgun (WGS) entry which is preliminary data.</text>
</comment>